<reference evidence="2 3" key="1">
    <citation type="submission" date="2016-10" db="EMBL/GenBank/DDBJ databases">
        <title>The genome sequence of Colletotrichum fioriniae PJ7.</title>
        <authorList>
            <person name="Baroncelli R."/>
        </authorList>
    </citation>
    <scope>NUCLEOTIDE SEQUENCE [LARGE SCALE GENOMIC DNA]</scope>
    <source>
        <strain evidence="2">Col 31</strain>
    </source>
</reference>
<keyword evidence="3" id="KW-1185">Reference proteome</keyword>
<evidence type="ECO:0000256" key="1">
    <source>
        <dbReference type="SAM" id="MobiDB-lite"/>
    </source>
</evidence>
<evidence type="ECO:0000313" key="3">
    <source>
        <dbReference type="Proteomes" id="UP001239795"/>
    </source>
</evidence>
<feature type="compositionally biased region" description="Low complexity" evidence="1">
    <location>
        <begin position="178"/>
        <end position="188"/>
    </location>
</feature>
<comment type="caution">
    <text evidence="2">The sequence shown here is derived from an EMBL/GenBank/DDBJ whole genome shotgun (WGS) entry which is preliminary data.</text>
</comment>
<name>A0AAI9UDZ2_9PEZI</name>
<feature type="region of interest" description="Disordered" evidence="1">
    <location>
        <begin position="166"/>
        <end position="188"/>
    </location>
</feature>
<dbReference type="Proteomes" id="UP001239795">
    <property type="component" value="Unassembled WGS sequence"/>
</dbReference>
<evidence type="ECO:0000313" key="2">
    <source>
        <dbReference type="EMBL" id="KAK1456597.1"/>
    </source>
</evidence>
<feature type="non-terminal residue" evidence="2">
    <location>
        <position position="1"/>
    </location>
</feature>
<organism evidence="2 3">
    <name type="scientific">Colletotrichum melonis</name>
    <dbReference type="NCBI Taxonomy" id="1209925"/>
    <lineage>
        <taxon>Eukaryota</taxon>
        <taxon>Fungi</taxon>
        <taxon>Dikarya</taxon>
        <taxon>Ascomycota</taxon>
        <taxon>Pezizomycotina</taxon>
        <taxon>Sordariomycetes</taxon>
        <taxon>Hypocreomycetidae</taxon>
        <taxon>Glomerellales</taxon>
        <taxon>Glomerellaceae</taxon>
        <taxon>Colletotrichum</taxon>
        <taxon>Colletotrichum acutatum species complex</taxon>
    </lineage>
</organism>
<protein>
    <submittedName>
        <fullName evidence="2">Uncharacterized protein</fullName>
    </submittedName>
</protein>
<accession>A0AAI9UDZ2</accession>
<gene>
    <name evidence="2" type="ORF">CMEL01_16275</name>
</gene>
<dbReference type="EMBL" id="MLGG01000019">
    <property type="protein sequence ID" value="KAK1456597.1"/>
    <property type="molecule type" value="Genomic_DNA"/>
</dbReference>
<proteinExistence type="predicted"/>
<dbReference type="AlphaFoldDB" id="A0AAI9UDZ2"/>
<sequence>LSVEAQNTETEGCAEAKEGDLQCVLRRTDCSQGNWFGDEETGIRLGEWWRRSRWAHRLLQLSLGASIWCASRRFTTLRRCCCCCSTWSLLSPLQWTLNAGPPPTRADGLNVDSKGRFRRPHLRPGLAAVITFSNLPLRNGWLSLGRYSSDHVLWLNSLQVSFGPANSAGSGPSHTSARRSSSSSASSSRYLLRTLPTIDT</sequence>